<proteinExistence type="predicted"/>
<accession>A0A7U6GIV2</accession>
<organism evidence="1 2">
    <name type="scientific">Thiolapillus brandeum</name>
    <dbReference type="NCBI Taxonomy" id="1076588"/>
    <lineage>
        <taxon>Bacteria</taxon>
        <taxon>Pseudomonadati</taxon>
        <taxon>Pseudomonadota</taxon>
        <taxon>Gammaproteobacteria</taxon>
        <taxon>Chromatiales</taxon>
        <taxon>Sedimenticolaceae</taxon>
        <taxon>Thiolapillus</taxon>
    </lineage>
</organism>
<dbReference type="RefSeq" id="WP_052469991.1">
    <property type="nucleotide sequence ID" value="NZ_AP012273.1"/>
</dbReference>
<dbReference type="KEGG" id="tbn:TBH_C1525"/>
<protein>
    <recommendedName>
        <fullName evidence="3">Hemerythrin domain-containing protein</fullName>
    </recommendedName>
</protein>
<dbReference type="OrthoDB" id="8809825at2"/>
<sequence length="145" mass="16699">MTTIAELHRRRRDIVETASVIDNLLTPEQLSVNAIAKVTHILLCDLCEMVTEHLAGEHKDLYPSLLTHEESSVNNMAWGLINNDKLLKPEFSQYKRKWLKDCEFQFTDAFIEDTRGVLKSLKQRMDLEKTTVIPKLEKAEIFATA</sequence>
<dbReference type="Proteomes" id="UP000031631">
    <property type="component" value="Chromosome"/>
</dbReference>
<name>A0A7U6GIV2_9GAMM</name>
<evidence type="ECO:0000313" key="1">
    <source>
        <dbReference type="EMBL" id="BAO44444.1"/>
    </source>
</evidence>
<reference evidence="1 2" key="1">
    <citation type="journal article" date="2014" name="PLoS ONE">
        <title>Physiological and genomic features of a novel sulfur-oxidizing gammaproteobacterium belonging to a previously uncultivated symbiotic lineage isolated from a hydrothermal vent.</title>
        <authorList>
            <person name="Nunoura T."/>
            <person name="Takaki Y."/>
            <person name="Kazama H."/>
            <person name="Kakuta J."/>
            <person name="Shimamura S."/>
            <person name="Makita H."/>
            <person name="Hirai M."/>
            <person name="Miyazaki M."/>
            <person name="Takai K."/>
        </authorList>
    </citation>
    <scope>NUCLEOTIDE SEQUENCE [LARGE SCALE GENOMIC DNA]</scope>
    <source>
        <strain evidence="1 2">Hiromi1</strain>
    </source>
</reference>
<dbReference type="AlphaFoldDB" id="A0A7U6GIV2"/>
<dbReference type="EMBL" id="AP012273">
    <property type="protein sequence ID" value="BAO44444.1"/>
    <property type="molecule type" value="Genomic_DNA"/>
</dbReference>
<evidence type="ECO:0008006" key="3">
    <source>
        <dbReference type="Google" id="ProtNLM"/>
    </source>
</evidence>
<gene>
    <name evidence="1" type="ORF">TBH_C1525</name>
</gene>
<keyword evidence="2" id="KW-1185">Reference proteome</keyword>
<evidence type="ECO:0000313" key="2">
    <source>
        <dbReference type="Proteomes" id="UP000031631"/>
    </source>
</evidence>